<protein>
    <recommendedName>
        <fullName evidence="4">LamG domain-containing protein</fullName>
    </recommendedName>
</protein>
<organism evidence="2 3">
    <name type="scientific">Nocardioides caricicola</name>
    <dbReference type="NCBI Taxonomy" id="634770"/>
    <lineage>
        <taxon>Bacteria</taxon>
        <taxon>Bacillati</taxon>
        <taxon>Actinomycetota</taxon>
        <taxon>Actinomycetes</taxon>
        <taxon>Propionibacteriales</taxon>
        <taxon>Nocardioidaceae</taxon>
        <taxon>Nocardioides</taxon>
    </lineage>
</organism>
<gene>
    <name evidence="2" type="ORF">ACFPKY_14020</name>
</gene>
<dbReference type="EMBL" id="JBHSMD010000004">
    <property type="protein sequence ID" value="MFC5494231.1"/>
    <property type="molecule type" value="Genomic_DNA"/>
</dbReference>
<proteinExistence type="predicted"/>
<evidence type="ECO:0000313" key="2">
    <source>
        <dbReference type="EMBL" id="MFC5494231.1"/>
    </source>
</evidence>
<reference evidence="3" key="1">
    <citation type="journal article" date="2019" name="Int. J. Syst. Evol. Microbiol.">
        <title>The Global Catalogue of Microorganisms (GCM) 10K type strain sequencing project: providing services to taxonomists for standard genome sequencing and annotation.</title>
        <authorList>
            <consortium name="The Broad Institute Genomics Platform"/>
            <consortium name="The Broad Institute Genome Sequencing Center for Infectious Disease"/>
            <person name="Wu L."/>
            <person name="Ma J."/>
        </authorList>
    </citation>
    <scope>NUCLEOTIDE SEQUENCE [LARGE SCALE GENOMIC DNA]</scope>
    <source>
        <strain evidence="3">KACC 13778</strain>
    </source>
</reference>
<accession>A0ABW0N2L9</accession>
<sequence length="496" mass="51928">MTINYLMVTRAGKGLERTPGASGPTFAQGSGPTTVTAADQGFSNDFASGLSPWSGSSYNYDTEAQDFNPTLVSGRARINIPSGINGDSGLSRSTWAGWDDVTLTAEVAVTASANGQTVRLSANWFGAAASGSAQFSIESGRLLTKITGQASLDVGAYDSTNHRWWRIAEKDGKFTFSVSPNGTTWTALDTRTHGLPVPNGVDPALVSLTAQNSASAFAALEVFLDNVTLQVGSTPVGVDPATFAAYGALFKPKGYSVEPRDIIAPTGFSDAIYRVVRDPSIVTDDSGNTLGTQVYNHAWVLSSLLVTYLSEQSGYGGKPVPWPSDGGYRVVPVTGTPVVNDGAGTYGLQSVTWPGSSVGVGTLRQVVSGDEGSTRKVAAILDLLASTTTAQRDTIESTYTSTKAAVETARQNLNTVVSAASDATRRQFYARADLAWFLACQAVAAPRGPSLENALMWAMQAVVAKEAGLIGATFTTANYETMTQPIDAVLAMPSGY</sequence>
<evidence type="ECO:0008006" key="4">
    <source>
        <dbReference type="Google" id="ProtNLM"/>
    </source>
</evidence>
<keyword evidence="3" id="KW-1185">Reference proteome</keyword>
<dbReference type="Proteomes" id="UP001595956">
    <property type="component" value="Unassembled WGS sequence"/>
</dbReference>
<comment type="caution">
    <text evidence="2">The sequence shown here is derived from an EMBL/GenBank/DDBJ whole genome shotgun (WGS) entry which is preliminary data.</text>
</comment>
<feature type="region of interest" description="Disordered" evidence="1">
    <location>
        <begin position="14"/>
        <end position="33"/>
    </location>
</feature>
<evidence type="ECO:0000313" key="3">
    <source>
        <dbReference type="Proteomes" id="UP001595956"/>
    </source>
</evidence>
<name>A0ABW0N2L9_9ACTN</name>
<dbReference type="RefSeq" id="WP_345180126.1">
    <property type="nucleotide sequence ID" value="NZ_BAABFQ010000007.1"/>
</dbReference>
<evidence type="ECO:0000256" key="1">
    <source>
        <dbReference type="SAM" id="MobiDB-lite"/>
    </source>
</evidence>